<dbReference type="Proteomes" id="UP000310597">
    <property type="component" value="Unassembled WGS sequence"/>
</dbReference>
<keyword evidence="3" id="KW-0238">DNA-binding</keyword>
<dbReference type="InterPro" id="IPR052021">
    <property type="entry name" value="Type-I_RS_S_subunit"/>
</dbReference>
<protein>
    <recommendedName>
        <fullName evidence="5">Type I restriction modification DNA specificity domain-containing protein</fullName>
    </recommendedName>
</protein>
<evidence type="ECO:0000259" key="5">
    <source>
        <dbReference type="Pfam" id="PF01420"/>
    </source>
</evidence>
<accession>A0A4U1JP01</accession>
<dbReference type="SUPFAM" id="SSF116734">
    <property type="entry name" value="DNA methylase specificity domain"/>
    <property type="match status" value="2"/>
</dbReference>
<evidence type="ECO:0000256" key="2">
    <source>
        <dbReference type="ARBA" id="ARBA00022747"/>
    </source>
</evidence>
<dbReference type="PANTHER" id="PTHR30408:SF12">
    <property type="entry name" value="TYPE I RESTRICTION ENZYME MJAVIII SPECIFICITY SUBUNIT"/>
    <property type="match status" value="1"/>
</dbReference>
<proteinExistence type="inferred from homology"/>
<reference evidence="6 7" key="1">
    <citation type="submission" date="2019-04" db="EMBL/GenBank/DDBJ databases">
        <title>Draft Whole-Genome sequence of the purple photosynthetic bacterium Rhodobacter capsulatus SP108 with an indigenous class A beta-lactamase.</title>
        <authorList>
            <person name="Robertson S."/>
            <person name="Meyer T.E."/>
            <person name="Kyndt J.A."/>
        </authorList>
    </citation>
    <scope>NUCLEOTIDE SEQUENCE [LARGE SCALE GENOMIC DNA]</scope>
    <source>
        <strain evidence="6 7">SP108</strain>
    </source>
</reference>
<organism evidence="6 7">
    <name type="scientific">Rhodobacter capsulatus</name>
    <name type="common">Rhodopseudomonas capsulata</name>
    <dbReference type="NCBI Taxonomy" id="1061"/>
    <lineage>
        <taxon>Bacteria</taxon>
        <taxon>Pseudomonadati</taxon>
        <taxon>Pseudomonadota</taxon>
        <taxon>Alphaproteobacteria</taxon>
        <taxon>Rhodobacterales</taxon>
        <taxon>Rhodobacter group</taxon>
        <taxon>Rhodobacter</taxon>
    </lineage>
</organism>
<comment type="similarity">
    <text evidence="1">Belongs to the type-I restriction system S methylase family.</text>
</comment>
<evidence type="ECO:0000256" key="1">
    <source>
        <dbReference type="ARBA" id="ARBA00010923"/>
    </source>
</evidence>
<evidence type="ECO:0000313" key="6">
    <source>
        <dbReference type="EMBL" id="TKD17657.1"/>
    </source>
</evidence>
<dbReference type="OrthoDB" id="512700at2"/>
<dbReference type="AlphaFoldDB" id="A0A4U1JP01"/>
<dbReference type="PANTHER" id="PTHR30408">
    <property type="entry name" value="TYPE-1 RESTRICTION ENZYME ECOKI SPECIFICITY PROTEIN"/>
    <property type="match status" value="1"/>
</dbReference>
<evidence type="ECO:0000256" key="4">
    <source>
        <dbReference type="SAM" id="Coils"/>
    </source>
</evidence>
<dbReference type="EMBL" id="SWJZ01000056">
    <property type="protein sequence ID" value="TKD17657.1"/>
    <property type="molecule type" value="Genomic_DNA"/>
</dbReference>
<dbReference type="Gene3D" id="1.10.287.1120">
    <property type="entry name" value="Bipartite methylase S protein"/>
    <property type="match status" value="1"/>
</dbReference>
<keyword evidence="2" id="KW-0680">Restriction system</keyword>
<dbReference type="Pfam" id="PF01420">
    <property type="entry name" value="Methylase_S"/>
    <property type="match status" value="2"/>
</dbReference>
<evidence type="ECO:0000256" key="3">
    <source>
        <dbReference type="ARBA" id="ARBA00023125"/>
    </source>
</evidence>
<keyword evidence="4" id="KW-0175">Coiled coil</keyword>
<dbReference type="CDD" id="cd17521">
    <property type="entry name" value="RMtype1_S_Sau13435ORF2165P_TRD2-CR2_like"/>
    <property type="match status" value="1"/>
</dbReference>
<sequence length="427" mass="46443">MHEAALRADKIRRACIGFVPDEWDLMSVAEIVERKPNAIVGGPFGSDLVSTDYVPSGIPVIRGTNMSAAIVSGDFVFISHAKGKALEANMAVPGDIIFTQRGTLGQVALVPDAPYEKYLISQSQMKLSANGDFVHKPYLLHYFASFAGQKQILDSAIQTGVPHTNLGILRNYVLPLPPMAEQEAIAEALSDADALIEGLERLIAKKRLIKQGAMQDLLTAKRRLPGFSGEWVKTTLRKLLKSAPSYGINSAACPLGSGGYDYLRITDINEHGQLRQEGRAEVLHPAAVHYFLQPDEIVVARTGASTGKAHRYVGPAERTVFAGFLIKLTPAADEVASSYLFQFMQTDAYWSWVAENSARSGQPGINGQQLSGMTLVLPQDIGEQEAIADVLADMDAEIQALETRLEKARAVKEGMMQNLLTGRIRLV</sequence>
<feature type="coiled-coil region" evidence="4">
    <location>
        <begin position="391"/>
        <end position="418"/>
    </location>
</feature>
<dbReference type="GO" id="GO:0003677">
    <property type="term" value="F:DNA binding"/>
    <property type="evidence" value="ECO:0007669"/>
    <property type="project" value="UniProtKB-KW"/>
</dbReference>
<comment type="caution">
    <text evidence="6">The sequence shown here is derived from an EMBL/GenBank/DDBJ whole genome shotgun (WGS) entry which is preliminary data.</text>
</comment>
<gene>
    <name evidence="6" type="ORF">FBT96_13165</name>
</gene>
<evidence type="ECO:0000313" key="7">
    <source>
        <dbReference type="Proteomes" id="UP000310597"/>
    </source>
</evidence>
<feature type="domain" description="Type I restriction modification DNA specificity" evidence="5">
    <location>
        <begin position="250"/>
        <end position="405"/>
    </location>
</feature>
<dbReference type="InterPro" id="IPR000055">
    <property type="entry name" value="Restrct_endonuc_typeI_TRD"/>
</dbReference>
<name>A0A4U1JP01_RHOCA</name>
<dbReference type="Gene3D" id="3.90.220.20">
    <property type="entry name" value="DNA methylase specificity domains"/>
    <property type="match status" value="2"/>
</dbReference>
<dbReference type="RefSeq" id="WP_136907387.1">
    <property type="nucleotide sequence ID" value="NZ_SWJZ01000056.1"/>
</dbReference>
<feature type="domain" description="Type I restriction modification DNA specificity" evidence="5">
    <location>
        <begin position="59"/>
        <end position="200"/>
    </location>
</feature>
<dbReference type="InterPro" id="IPR044946">
    <property type="entry name" value="Restrct_endonuc_typeI_TRD_sf"/>
</dbReference>
<dbReference type="GO" id="GO:0009307">
    <property type="term" value="P:DNA restriction-modification system"/>
    <property type="evidence" value="ECO:0007669"/>
    <property type="project" value="UniProtKB-KW"/>
</dbReference>